<dbReference type="InterPro" id="IPR002466">
    <property type="entry name" value="A_deamin"/>
</dbReference>
<name>A0A0W4ZWS3_PNEJ7</name>
<dbReference type="PROSITE" id="PS50141">
    <property type="entry name" value="A_DEAMIN_EDITASE"/>
    <property type="match status" value="1"/>
</dbReference>
<dbReference type="Proteomes" id="UP000053447">
    <property type="component" value="Unassembled WGS sequence"/>
</dbReference>
<evidence type="ECO:0000259" key="1">
    <source>
        <dbReference type="PROSITE" id="PS50141"/>
    </source>
</evidence>
<organism evidence="2 3">
    <name type="scientific">Pneumocystis jirovecii (strain RU7)</name>
    <name type="common">Human pneumocystis pneumonia agent</name>
    <dbReference type="NCBI Taxonomy" id="1408657"/>
    <lineage>
        <taxon>Eukaryota</taxon>
        <taxon>Fungi</taxon>
        <taxon>Dikarya</taxon>
        <taxon>Ascomycota</taxon>
        <taxon>Taphrinomycotina</taxon>
        <taxon>Pneumocystomycetes</taxon>
        <taxon>Pneumocystaceae</taxon>
        <taxon>Pneumocystis</taxon>
    </lineage>
</organism>
<dbReference type="GO" id="GO:0003723">
    <property type="term" value="F:RNA binding"/>
    <property type="evidence" value="ECO:0007669"/>
    <property type="project" value="InterPro"/>
</dbReference>
<feature type="domain" description="A to I editase" evidence="1">
    <location>
        <begin position="49"/>
        <end position="241"/>
    </location>
</feature>
<dbReference type="OrthoDB" id="10268011at2759"/>
<dbReference type="EMBL" id="LFWA01000001">
    <property type="protein sequence ID" value="KTW32810.1"/>
    <property type="molecule type" value="Genomic_DNA"/>
</dbReference>
<dbReference type="Pfam" id="PF02137">
    <property type="entry name" value="A_deamin"/>
    <property type="match status" value="1"/>
</dbReference>
<dbReference type="GO" id="GO:0002100">
    <property type="term" value="P:tRNA wobble adenosine to inosine editing"/>
    <property type="evidence" value="ECO:0007669"/>
    <property type="project" value="InterPro"/>
</dbReference>
<sequence>MLNVDPNSIAKCVLDKYNTAKRSGKPNEHEWTVLSGIVLQKKTEIDCVSLATGMKCLSKDQVLLANGRILHDCHAEILCIRAFNMFLLQEMFIGSFKWIKQRENNEKSENIPQQWTLQDNVKIYLYSTVAPSGGDASMELVTSSLSDSKPWSSQDKEIKIQRGRMYFSQVKVVRTKPGKNNSIPTNSKSCSDKLLSKEILSLLNAVTIQFFCPKKFYIDAIILPEPQIVAPAIKRAFYSRVNMLHNKKWEGGYSFKPFCVYPTTLDFCHKRSYIRTKPCPLSLVIINTYEQVLCRGIKQGAKYFSKNSHSMICKYEMLKASRLNVCQYSDLKKNGLIAEQRKQVKQDLRNVLSGWECNGGNNFSLESSTV</sequence>
<protein>
    <recommendedName>
        <fullName evidence="1">A to I editase domain-containing protein</fullName>
    </recommendedName>
</protein>
<gene>
    <name evidence="2" type="ORF">T551_00295</name>
</gene>
<dbReference type="PANTHER" id="PTHR47803:SF1">
    <property type="entry name" value="TRNA-SPECIFIC ADENOSINE DEAMINASE 1"/>
    <property type="match status" value="1"/>
</dbReference>
<accession>A0A0W4ZWS3</accession>
<dbReference type="STRING" id="1408657.A0A0W4ZWS3"/>
<dbReference type="GeneID" id="28938817"/>
<dbReference type="GO" id="GO:0043829">
    <property type="term" value="F:tRNA-specific adenosine-37 deaminase activity"/>
    <property type="evidence" value="ECO:0007669"/>
    <property type="project" value="TreeGrafter"/>
</dbReference>
<keyword evidence="3" id="KW-1185">Reference proteome</keyword>
<dbReference type="PANTHER" id="PTHR47803">
    <property type="entry name" value="TRNA-SPECIFIC ADENOSINE DEAMINASE 1"/>
    <property type="match status" value="1"/>
</dbReference>
<dbReference type="VEuPathDB" id="FungiDB:T551_00295"/>
<comment type="caution">
    <text evidence="2">The sequence shown here is derived from an EMBL/GenBank/DDBJ whole genome shotgun (WGS) entry which is preliminary data.</text>
</comment>
<dbReference type="SMART" id="SM00552">
    <property type="entry name" value="ADEAMc"/>
    <property type="match status" value="1"/>
</dbReference>
<dbReference type="eggNOG" id="KOG2777">
    <property type="taxonomic scope" value="Eukaryota"/>
</dbReference>
<dbReference type="RefSeq" id="XP_018231502.1">
    <property type="nucleotide sequence ID" value="XM_018372562.1"/>
</dbReference>
<evidence type="ECO:0000313" key="3">
    <source>
        <dbReference type="Proteomes" id="UP000053447"/>
    </source>
</evidence>
<evidence type="ECO:0000313" key="2">
    <source>
        <dbReference type="EMBL" id="KTW32810.1"/>
    </source>
</evidence>
<reference evidence="3" key="1">
    <citation type="journal article" date="2016" name="Nat. Commun.">
        <title>Genome analysis of three Pneumocystis species reveals adaptation mechanisms to life exclusively in mammalian hosts.</title>
        <authorList>
            <person name="Ma L."/>
            <person name="Chen Z."/>
            <person name="Huang D.W."/>
            <person name="Kutty G."/>
            <person name="Ishihara M."/>
            <person name="Wang H."/>
            <person name="Abouelleil A."/>
            <person name="Bishop L."/>
            <person name="Davey E."/>
            <person name="Deng R."/>
            <person name="Deng X."/>
            <person name="Fan L."/>
            <person name="Fantoni G."/>
            <person name="Fitzgerald M."/>
            <person name="Gogineni E."/>
            <person name="Goldberg J.M."/>
            <person name="Handley G."/>
            <person name="Hu X."/>
            <person name="Huber C."/>
            <person name="Jiao X."/>
            <person name="Jones K."/>
            <person name="Levin J.Z."/>
            <person name="Liu Y."/>
            <person name="Macdonald P."/>
            <person name="Melnikov A."/>
            <person name="Raley C."/>
            <person name="Sassi M."/>
            <person name="Sherman B.T."/>
            <person name="Song X."/>
            <person name="Sykes S."/>
            <person name="Tran B."/>
            <person name="Walsh L."/>
            <person name="Xia Y."/>
            <person name="Yang J."/>
            <person name="Young S."/>
            <person name="Zeng Q."/>
            <person name="Zheng X."/>
            <person name="Stephens R."/>
            <person name="Nusbaum C."/>
            <person name="Birren B.W."/>
            <person name="Azadi P."/>
            <person name="Lempicki R.A."/>
            <person name="Cuomo C.A."/>
            <person name="Kovacs J.A."/>
        </authorList>
    </citation>
    <scope>NUCLEOTIDE SEQUENCE [LARGE SCALE GENOMIC DNA]</scope>
    <source>
        <strain evidence="3">RU7</strain>
    </source>
</reference>
<dbReference type="InterPro" id="IPR042935">
    <property type="entry name" value="Tad1"/>
</dbReference>
<dbReference type="AlphaFoldDB" id="A0A0W4ZWS3"/>
<proteinExistence type="predicted"/>